<keyword evidence="2" id="KW-1185">Reference proteome</keyword>
<dbReference type="AlphaFoldDB" id="A0AAV8Y419"/>
<protein>
    <submittedName>
        <fullName evidence="1">Uncharacterized protein</fullName>
    </submittedName>
</protein>
<accession>A0AAV8Y419</accession>
<sequence length="129" mass="15480">MQSFANYWFTIPTRRQLYEILREKSGCGRSQQIAHINKYFISHYGINSPNAVKELKQKLSMFCSKLFRRLEACSRYHDRFLEKNAIWLSKTYDWRPDLEESKLNTILDLHEITFENSSNTIPKNENSFY</sequence>
<reference evidence="1" key="1">
    <citation type="journal article" date="2023" name="Insect Mol. Biol.">
        <title>Genome sequencing provides insights into the evolution of gene families encoding plant cell wall-degrading enzymes in longhorned beetles.</title>
        <authorList>
            <person name="Shin N.R."/>
            <person name="Okamura Y."/>
            <person name="Kirsch R."/>
            <person name="Pauchet Y."/>
        </authorList>
    </citation>
    <scope>NUCLEOTIDE SEQUENCE</scope>
    <source>
        <strain evidence="1">RBIC_L_NR</strain>
    </source>
</reference>
<evidence type="ECO:0000313" key="2">
    <source>
        <dbReference type="Proteomes" id="UP001162156"/>
    </source>
</evidence>
<organism evidence="1 2">
    <name type="scientific">Rhamnusium bicolor</name>
    <dbReference type="NCBI Taxonomy" id="1586634"/>
    <lineage>
        <taxon>Eukaryota</taxon>
        <taxon>Metazoa</taxon>
        <taxon>Ecdysozoa</taxon>
        <taxon>Arthropoda</taxon>
        <taxon>Hexapoda</taxon>
        <taxon>Insecta</taxon>
        <taxon>Pterygota</taxon>
        <taxon>Neoptera</taxon>
        <taxon>Endopterygota</taxon>
        <taxon>Coleoptera</taxon>
        <taxon>Polyphaga</taxon>
        <taxon>Cucujiformia</taxon>
        <taxon>Chrysomeloidea</taxon>
        <taxon>Cerambycidae</taxon>
        <taxon>Lepturinae</taxon>
        <taxon>Rhagiini</taxon>
        <taxon>Rhamnusium</taxon>
    </lineage>
</organism>
<name>A0AAV8Y419_9CUCU</name>
<gene>
    <name evidence="1" type="ORF">NQ314_009263</name>
</gene>
<proteinExistence type="predicted"/>
<comment type="caution">
    <text evidence="1">The sequence shown here is derived from an EMBL/GenBank/DDBJ whole genome shotgun (WGS) entry which is preliminary data.</text>
</comment>
<dbReference type="Proteomes" id="UP001162156">
    <property type="component" value="Unassembled WGS sequence"/>
</dbReference>
<evidence type="ECO:0000313" key="1">
    <source>
        <dbReference type="EMBL" id="KAJ8945362.1"/>
    </source>
</evidence>
<dbReference type="EMBL" id="JANEYF010002516">
    <property type="protein sequence ID" value="KAJ8945362.1"/>
    <property type="molecule type" value="Genomic_DNA"/>
</dbReference>